<evidence type="ECO:0000256" key="7">
    <source>
        <dbReference type="ARBA" id="ARBA00023136"/>
    </source>
</evidence>
<keyword evidence="4 9" id="KW-0812">Transmembrane</keyword>
<dbReference type="PANTHER" id="PTHR13202">
    <property type="entry name" value="MICROSOMAL SIGNAL PEPTIDASE 12 KDA SUBUNIT"/>
    <property type="match status" value="1"/>
</dbReference>
<keyword evidence="6 9" id="KW-1133">Transmembrane helix</keyword>
<dbReference type="STRING" id="1858805.M5G389"/>
<accession>M5G389</accession>
<protein>
    <recommendedName>
        <fullName evidence="3">Signal peptidase complex subunit 1</fullName>
    </recommendedName>
</protein>
<dbReference type="GO" id="GO:0005787">
    <property type="term" value="C:signal peptidase complex"/>
    <property type="evidence" value="ECO:0007669"/>
    <property type="project" value="InterPro"/>
</dbReference>
<evidence type="ECO:0000256" key="5">
    <source>
        <dbReference type="ARBA" id="ARBA00022824"/>
    </source>
</evidence>
<dbReference type="Pfam" id="PF06645">
    <property type="entry name" value="SPC12"/>
    <property type="match status" value="1"/>
</dbReference>
<dbReference type="InterPro" id="IPR009542">
    <property type="entry name" value="Spc1/SPCS1"/>
</dbReference>
<feature type="transmembrane region" description="Helical" evidence="9">
    <location>
        <begin position="56"/>
        <end position="77"/>
    </location>
</feature>
<evidence type="ECO:0000313" key="11">
    <source>
        <dbReference type="Proteomes" id="UP000030653"/>
    </source>
</evidence>
<evidence type="ECO:0000256" key="9">
    <source>
        <dbReference type="SAM" id="Phobius"/>
    </source>
</evidence>
<keyword evidence="11" id="KW-1185">Reference proteome</keyword>
<sequence length="98" mass="10804">MDLLNTVERVVRRTLEGKIDFVAQTQVEIITYVVLSIATVVAFLAGYIAADLRISLAIFGVAVLGLLVLFVPPWPYLNLHPVPWRAPVAPSLEFSKAE</sequence>
<dbReference type="EMBL" id="JH795874">
    <property type="protein sequence ID" value="EJT98212.1"/>
    <property type="molecule type" value="Genomic_DNA"/>
</dbReference>
<evidence type="ECO:0000313" key="10">
    <source>
        <dbReference type="EMBL" id="EJT98212.1"/>
    </source>
</evidence>
<comment type="function">
    <text evidence="8">Component of the signal peptidase complex (SPC) which catalyzes the cleavage of N-terminal signal sequences from nascent proteins as they are translocated into the lumen of the endoplasmic reticulum. Dispensable for SPC enzymatic activity.</text>
</comment>
<comment type="similarity">
    <text evidence="2">Belongs to the SPCS1 family.</text>
</comment>
<feature type="transmembrane region" description="Helical" evidence="9">
    <location>
        <begin position="29"/>
        <end position="49"/>
    </location>
</feature>
<proteinExistence type="inferred from homology"/>
<dbReference type="AlphaFoldDB" id="M5G389"/>
<evidence type="ECO:0000256" key="3">
    <source>
        <dbReference type="ARBA" id="ARBA00017059"/>
    </source>
</evidence>
<organism evidence="10 11">
    <name type="scientific">Dacryopinax primogenitus (strain DJM 731)</name>
    <name type="common">Brown rot fungus</name>
    <dbReference type="NCBI Taxonomy" id="1858805"/>
    <lineage>
        <taxon>Eukaryota</taxon>
        <taxon>Fungi</taxon>
        <taxon>Dikarya</taxon>
        <taxon>Basidiomycota</taxon>
        <taxon>Agaricomycotina</taxon>
        <taxon>Dacrymycetes</taxon>
        <taxon>Dacrymycetales</taxon>
        <taxon>Dacrymycetaceae</taxon>
        <taxon>Dacryopinax</taxon>
    </lineage>
</organism>
<dbReference type="Proteomes" id="UP000030653">
    <property type="component" value="Unassembled WGS sequence"/>
</dbReference>
<dbReference type="OrthoDB" id="263893at2759"/>
<dbReference type="RefSeq" id="XP_040625110.1">
    <property type="nucleotide sequence ID" value="XM_040773795.1"/>
</dbReference>
<gene>
    <name evidence="10" type="ORF">DACRYDRAFT_24692</name>
</gene>
<evidence type="ECO:0000256" key="6">
    <source>
        <dbReference type="ARBA" id="ARBA00022989"/>
    </source>
</evidence>
<reference evidence="10 11" key="1">
    <citation type="journal article" date="2012" name="Science">
        <title>The Paleozoic origin of enzymatic lignin decomposition reconstructed from 31 fungal genomes.</title>
        <authorList>
            <person name="Floudas D."/>
            <person name="Binder M."/>
            <person name="Riley R."/>
            <person name="Barry K."/>
            <person name="Blanchette R.A."/>
            <person name="Henrissat B."/>
            <person name="Martinez A.T."/>
            <person name="Otillar R."/>
            <person name="Spatafora J.W."/>
            <person name="Yadav J.S."/>
            <person name="Aerts A."/>
            <person name="Benoit I."/>
            <person name="Boyd A."/>
            <person name="Carlson A."/>
            <person name="Copeland A."/>
            <person name="Coutinho P.M."/>
            <person name="de Vries R.P."/>
            <person name="Ferreira P."/>
            <person name="Findley K."/>
            <person name="Foster B."/>
            <person name="Gaskell J."/>
            <person name="Glotzer D."/>
            <person name="Gorecki P."/>
            <person name="Heitman J."/>
            <person name="Hesse C."/>
            <person name="Hori C."/>
            <person name="Igarashi K."/>
            <person name="Jurgens J.A."/>
            <person name="Kallen N."/>
            <person name="Kersten P."/>
            <person name="Kohler A."/>
            <person name="Kuees U."/>
            <person name="Kumar T.K.A."/>
            <person name="Kuo A."/>
            <person name="LaButti K."/>
            <person name="Larrondo L.F."/>
            <person name="Lindquist E."/>
            <person name="Ling A."/>
            <person name="Lombard V."/>
            <person name="Lucas S."/>
            <person name="Lundell T."/>
            <person name="Martin R."/>
            <person name="McLaughlin D.J."/>
            <person name="Morgenstern I."/>
            <person name="Morin E."/>
            <person name="Murat C."/>
            <person name="Nagy L.G."/>
            <person name="Nolan M."/>
            <person name="Ohm R.A."/>
            <person name="Patyshakuliyeva A."/>
            <person name="Rokas A."/>
            <person name="Ruiz-Duenas F.J."/>
            <person name="Sabat G."/>
            <person name="Salamov A."/>
            <person name="Samejima M."/>
            <person name="Schmutz J."/>
            <person name="Slot J.C."/>
            <person name="St John F."/>
            <person name="Stenlid J."/>
            <person name="Sun H."/>
            <person name="Sun S."/>
            <person name="Syed K."/>
            <person name="Tsang A."/>
            <person name="Wiebenga A."/>
            <person name="Young D."/>
            <person name="Pisabarro A."/>
            <person name="Eastwood D.C."/>
            <person name="Martin F."/>
            <person name="Cullen D."/>
            <person name="Grigoriev I.V."/>
            <person name="Hibbett D.S."/>
        </authorList>
    </citation>
    <scope>NUCLEOTIDE SEQUENCE [LARGE SCALE GENOMIC DNA]</scope>
    <source>
        <strain evidence="10 11">DJM-731 SS1</strain>
    </source>
</reference>
<dbReference type="GO" id="GO:0006465">
    <property type="term" value="P:signal peptide processing"/>
    <property type="evidence" value="ECO:0007669"/>
    <property type="project" value="InterPro"/>
</dbReference>
<keyword evidence="7 9" id="KW-0472">Membrane</keyword>
<evidence type="ECO:0000256" key="4">
    <source>
        <dbReference type="ARBA" id="ARBA00022692"/>
    </source>
</evidence>
<dbReference type="HOGENOM" id="CLU_134505_2_0_1"/>
<dbReference type="PANTHER" id="PTHR13202:SF0">
    <property type="entry name" value="SIGNAL PEPTIDASE COMPLEX SUBUNIT 1"/>
    <property type="match status" value="1"/>
</dbReference>
<comment type="subcellular location">
    <subcellularLocation>
        <location evidence="1">Endoplasmic reticulum membrane</location>
        <topology evidence="1">Multi-pass membrane protein</topology>
    </subcellularLocation>
</comment>
<dbReference type="GeneID" id="63688857"/>
<name>M5G389_DACPD</name>
<dbReference type="GO" id="GO:0045047">
    <property type="term" value="P:protein targeting to ER"/>
    <property type="evidence" value="ECO:0007669"/>
    <property type="project" value="TreeGrafter"/>
</dbReference>
<evidence type="ECO:0000256" key="2">
    <source>
        <dbReference type="ARBA" id="ARBA00005245"/>
    </source>
</evidence>
<evidence type="ECO:0000256" key="8">
    <source>
        <dbReference type="ARBA" id="ARBA00045204"/>
    </source>
</evidence>
<keyword evidence="5" id="KW-0256">Endoplasmic reticulum</keyword>
<evidence type="ECO:0000256" key="1">
    <source>
        <dbReference type="ARBA" id="ARBA00004477"/>
    </source>
</evidence>